<accession>W0EYT0</accession>
<dbReference type="OrthoDB" id="663319at2"/>
<dbReference type="KEGG" id="nso:NIASO_04870"/>
<name>W0EYT0_9BACT</name>
<organism evidence="1 2">
    <name type="scientific">Niabella soli DSM 19437</name>
    <dbReference type="NCBI Taxonomy" id="929713"/>
    <lineage>
        <taxon>Bacteria</taxon>
        <taxon>Pseudomonadati</taxon>
        <taxon>Bacteroidota</taxon>
        <taxon>Chitinophagia</taxon>
        <taxon>Chitinophagales</taxon>
        <taxon>Chitinophagaceae</taxon>
        <taxon>Niabella</taxon>
    </lineage>
</organism>
<keyword evidence="2" id="KW-1185">Reference proteome</keyword>
<sequence>MKNKLPKDPFETACWCGASIADPRQVLAEAFTSTDIKTLRREIKQIISYAQADKLYKEHAPCDVLLDMKIVRSVLKATHALKNEKGSPVAVAANDIFDKSCYCSPGNKANPWSDFPRCLSQKEFCDPYRVFKKFFKKQSLHQWLQHWEEMVTCALNYYASGAELHGLPFYFRLVKLSEAAHLVAVREGHRLKNGLADNH</sequence>
<dbReference type="eggNOG" id="ENOG5032HR9">
    <property type="taxonomic scope" value="Bacteria"/>
</dbReference>
<dbReference type="RefSeq" id="WP_008583133.1">
    <property type="nucleotide sequence ID" value="NZ_CP007035.1"/>
</dbReference>
<dbReference type="EMBL" id="CP007035">
    <property type="protein sequence ID" value="AHF14703.1"/>
    <property type="molecule type" value="Genomic_DNA"/>
</dbReference>
<reference evidence="1 2" key="1">
    <citation type="submission" date="2013-12" db="EMBL/GenBank/DDBJ databases">
        <authorList>
            <consortium name="DOE Joint Genome Institute"/>
            <person name="Eisen J."/>
            <person name="Huntemann M."/>
            <person name="Han J."/>
            <person name="Chen A."/>
            <person name="Kyrpides N."/>
            <person name="Mavromatis K."/>
            <person name="Markowitz V."/>
            <person name="Palaniappan K."/>
            <person name="Ivanova N."/>
            <person name="Schaumberg A."/>
            <person name="Pati A."/>
            <person name="Liolios K."/>
            <person name="Nordberg H.P."/>
            <person name="Cantor M.N."/>
            <person name="Hua S.X."/>
            <person name="Woyke T."/>
        </authorList>
    </citation>
    <scope>NUCLEOTIDE SEQUENCE [LARGE SCALE GENOMIC DNA]</scope>
    <source>
        <strain evidence="2">DSM 19437</strain>
    </source>
</reference>
<dbReference type="Proteomes" id="UP000003586">
    <property type="component" value="Chromosome"/>
</dbReference>
<evidence type="ECO:0000313" key="1">
    <source>
        <dbReference type="EMBL" id="AHF14703.1"/>
    </source>
</evidence>
<proteinExistence type="predicted"/>
<gene>
    <name evidence="1" type="ORF">NIASO_04870</name>
</gene>
<dbReference type="HOGENOM" id="CLU_115827_0_0_10"/>
<dbReference type="AlphaFoldDB" id="W0EYT0"/>
<dbReference type="STRING" id="929713.NIASO_04870"/>
<protein>
    <submittedName>
        <fullName evidence="1">Uncharacterized protein</fullName>
    </submittedName>
</protein>
<evidence type="ECO:0000313" key="2">
    <source>
        <dbReference type="Proteomes" id="UP000003586"/>
    </source>
</evidence>